<accession>A0ABY5VU99</accession>
<name>A0ABY5VU99_9ACTN</name>
<evidence type="ECO:0000313" key="1">
    <source>
        <dbReference type="EMBL" id="UWP79361.1"/>
    </source>
</evidence>
<proteinExistence type="predicted"/>
<evidence type="ECO:0000313" key="2">
    <source>
        <dbReference type="Proteomes" id="UP001059617"/>
    </source>
</evidence>
<reference evidence="1" key="2">
    <citation type="submission" date="2022-09" db="EMBL/GenBank/DDBJ databases">
        <title>Biosynthetic gene clusters of Dactylosporangioum fulvum.</title>
        <authorList>
            <person name="Caradec T."/>
        </authorList>
    </citation>
    <scope>NUCLEOTIDE SEQUENCE</scope>
    <source>
        <strain evidence="1">NRRL B-16292</strain>
    </source>
</reference>
<sequence length="253" mass="26119">MTGRRATAWVGGAVAAAAAITAGLLAAGHRGTPDTRHGSLPRPGAAATAGPALTAEAIADYSPASVNGFALHDPLTGGPDASVLRAGPRTTADWPAFLDRAGGSARDRLTVTLVFTGNAEPAVRVTGVRVRLERTAEVLAGTAIVPAAADPATVRVTCDLDDTTPALTDDTGADYFATRRLELRRGERSTVTVGFTARRATYAWTLLVDHVDGAGTARTAEIPGFRLTGSAPKYAATYVDNAPARGFSLSRRR</sequence>
<protein>
    <submittedName>
        <fullName evidence="1">Uncharacterized protein</fullName>
    </submittedName>
</protein>
<organism evidence="1 2">
    <name type="scientific">Dactylosporangium fulvum</name>
    <dbReference type="NCBI Taxonomy" id="53359"/>
    <lineage>
        <taxon>Bacteria</taxon>
        <taxon>Bacillati</taxon>
        <taxon>Actinomycetota</taxon>
        <taxon>Actinomycetes</taxon>
        <taxon>Micromonosporales</taxon>
        <taxon>Micromonosporaceae</taxon>
        <taxon>Dactylosporangium</taxon>
    </lineage>
</organism>
<dbReference type="RefSeq" id="WP_259857046.1">
    <property type="nucleotide sequence ID" value="NZ_CP073720.1"/>
</dbReference>
<dbReference type="Proteomes" id="UP001059617">
    <property type="component" value="Chromosome"/>
</dbReference>
<dbReference type="EMBL" id="CP073720">
    <property type="protein sequence ID" value="UWP79361.1"/>
    <property type="molecule type" value="Genomic_DNA"/>
</dbReference>
<keyword evidence="2" id="KW-1185">Reference proteome</keyword>
<gene>
    <name evidence="1" type="ORF">Dfulv_29860</name>
</gene>
<reference evidence="1" key="1">
    <citation type="submission" date="2021-04" db="EMBL/GenBank/DDBJ databases">
        <authorList>
            <person name="Hartkoorn R.C."/>
            <person name="Beaudoing E."/>
            <person name="Hot D."/>
        </authorList>
    </citation>
    <scope>NUCLEOTIDE SEQUENCE</scope>
    <source>
        <strain evidence="1">NRRL B-16292</strain>
    </source>
</reference>